<evidence type="ECO:0000256" key="1">
    <source>
        <dbReference type="PROSITE-ProRule" id="PRU00076"/>
    </source>
</evidence>
<feature type="region of interest" description="Disordered" evidence="2">
    <location>
        <begin position="194"/>
        <end position="289"/>
    </location>
</feature>
<evidence type="ECO:0000313" key="4">
    <source>
        <dbReference type="Proteomes" id="UP001152795"/>
    </source>
</evidence>
<dbReference type="PANTHER" id="PTHR24543">
    <property type="entry name" value="MULTICOPPER OXIDASE-RELATED"/>
    <property type="match status" value="1"/>
</dbReference>
<comment type="caution">
    <text evidence="3">The sequence shown here is derived from an EMBL/GenBank/DDBJ whole genome shotgun (WGS) entry which is preliminary data.</text>
</comment>
<proteinExistence type="predicted"/>
<feature type="compositionally biased region" description="Polar residues" evidence="2">
    <location>
        <begin position="251"/>
        <end position="275"/>
    </location>
</feature>
<keyword evidence="1" id="KW-0245">EGF-like domain</keyword>
<dbReference type="AlphaFoldDB" id="A0A7D9LBQ5"/>
<dbReference type="SMART" id="SM00231">
    <property type="entry name" value="FA58C"/>
    <property type="match status" value="1"/>
</dbReference>
<dbReference type="EMBL" id="CACRXK020015987">
    <property type="protein sequence ID" value="CAB4029166.1"/>
    <property type="molecule type" value="Genomic_DNA"/>
</dbReference>
<dbReference type="PROSITE" id="PS00022">
    <property type="entry name" value="EGF_1"/>
    <property type="match status" value="1"/>
</dbReference>
<dbReference type="OrthoDB" id="9972451at2759"/>
<dbReference type="Pfam" id="PF00754">
    <property type="entry name" value="F5_F8_type_C"/>
    <property type="match status" value="1"/>
</dbReference>
<dbReference type="PROSITE" id="PS50022">
    <property type="entry name" value="FA58C_3"/>
    <property type="match status" value="1"/>
</dbReference>
<accession>A0A7D9LBQ5</accession>
<dbReference type="CDD" id="cd00057">
    <property type="entry name" value="FA58C"/>
    <property type="match status" value="1"/>
</dbReference>
<feature type="disulfide bond" evidence="1">
    <location>
        <begin position="177"/>
        <end position="186"/>
    </location>
</feature>
<dbReference type="CDD" id="cd00054">
    <property type="entry name" value="EGF_CA"/>
    <property type="match status" value="1"/>
</dbReference>
<keyword evidence="4" id="KW-1185">Reference proteome</keyword>
<gene>
    <name evidence="3" type="ORF">PACLA_8A041892</name>
</gene>
<protein>
    <submittedName>
        <fullName evidence="3">Sushi, von Willebrand factor type A, EGF and pentraxin domain-containing 1-like</fullName>
    </submittedName>
</protein>
<reference evidence="3" key="1">
    <citation type="submission" date="2020-04" db="EMBL/GenBank/DDBJ databases">
        <authorList>
            <person name="Alioto T."/>
            <person name="Alioto T."/>
            <person name="Gomez Garrido J."/>
        </authorList>
    </citation>
    <scope>NUCLEOTIDE SEQUENCE</scope>
    <source>
        <strain evidence="3">A484AB</strain>
    </source>
</reference>
<dbReference type="SUPFAM" id="SSF57196">
    <property type="entry name" value="EGF/Laminin"/>
    <property type="match status" value="1"/>
</dbReference>
<dbReference type="InterPro" id="IPR008979">
    <property type="entry name" value="Galactose-bd-like_sf"/>
</dbReference>
<dbReference type="FunFam" id="2.60.120.260:FF:000016">
    <property type="entry name" value="Contactin-associated protein-like 4 isoform 1"/>
    <property type="match status" value="1"/>
</dbReference>
<name>A0A7D9LBQ5_PARCT</name>
<dbReference type="Proteomes" id="UP001152795">
    <property type="component" value="Unassembled WGS sequence"/>
</dbReference>
<dbReference type="PROSITE" id="PS50026">
    <property type="entry name" value="EGF_3"/>
    <property type="match status" value="1"/>
</dbReference>
<dbReference type="InterPro" id="IPR000421">
    <property type="entry name" value="FA58C"/>
</dbReference>
<dbReference type="Gene3D" id="2.60.120.260">
    <property type="entry name" value="Galactose-binding domain-like"/>
    <property type="match status" value="1"/>
</dbReference>
<dbReference type="InterPro" id="IPR000742">
    <property type="entry name" value="EGF"/>
</dbReference>
<evidence type="ECO:0000256" key="2">
    <source>
        <dbReference type="SAM" id="MobiDB-lite"/>
    </source>
</evidence>
<organism evidence="3 4">
    <name type="scientific">Paramuricea clavata</name>
    <name type="common">Red gorgonian</name>
    <name type="synonym">Violescent sea-whip</name>
    <dbReference type="NCBI Taxonomy" id="317549"/>
    <lineage>
        <taxon>Eukaryota</taxon>
        <taxon>Metazoa</taxon>
        <taxon>Cnidaria</taxon>
        <taxon>Anthozoa</taxon>
        <taxon>Octocorallia</taxon>
        <taxon>Malacalcyonacea</taxon>
        <taxon>Plexauridae</taxon>
        <taxon>Paramuricea</taxon>
    </lineage>
</organism>
<comment type="caution">
    <text evidence="1">Lacks conserved residue(s) required for the propagation of feature annotation.</text>
</comment>
<feature type="compositionally biased region" description="Low complexity" evidence="2">
    <location>
        <begin position="276"/>
        <end position="289"/>
    </location>
</feature>
<dbReference type="Gene3D" id="2.10.25.10">
    <property type="entry name" value="Laminin"/>
    <property type="match status" value="1"/>
</dbReference>
<dbReference type="SUPFAM" id="SSF49785">
    <property type="entry name" value="Galactose-binding domain-like"/>
    <property type="match status" value="1"/>
</dbReference>
<feature type="compositionally biased region" description="Low complexity" evidence="2">
    <location>
        <begin position="198"/>
        <end position="250"/>
    </location>
</feature>
<evidence type="ECO:0000313" key="3">
    <source>
        <dbReference type="EMBL" id="CAB4029166.1"/>
    </source>
</evidence>
<keyword evidence="1" id="KW-1015">Disulfide bond</keyword>
<sequence>MTNGARIADEQITASSELDDKSLAKYGRLDNTFEANVRYGCWCPSWEDEQPWLQVNFSRMVTISKIKTQGRPDADEWVKSYELHYSSDNAATFEAHKDVLGDVQTYIGNKNRDTHATNGVTPVIYTQFIRIRPKTWNDHVGLRVEFRGCNGVNYCLNNPCLNSGACVMYTNGFGCSCPSDYTGNACQTYITPPPTLPPTTSSGTTLPPTTSSGTTLPPTTSSGTTLPPTTPSGTTLPPTTPSGTTLSPPSALQTTQSNIGGTTQTNLDTGPTNPLTTTSSGITGSTSVPTGSVSTTMGYASIAGFALNPIPAQEFGQSFSVGWVMTAGTNVTVAIAYNGIPCCNAIALSNTGGQCDCLISVPGLFDPDGVVNISAVASNLVSSVPAYIQIEVLKTITQVSFTMLTTYSDFGTGVEGRGSQKNIFPAEYPVIRSA</sequence>